<dbReference type="GO" id="GO:0042777">
    <property type="term" value="P:proton motive force-driven plasma membrane ATP synthesis"/>
    <property type="evidence" value="ECO:0007669"/>
    <property type="project" value="UniProtKB-UniRule"/>
</dbReference>
<dbReference type="NCBIfam" id="NF004145">
    <property type="entry name" value="PRK05621.1-2"/>
    <property type="match status" value="1"/>
</dbReference>
<evidence type="ECO:0000256" key="6">
    <source>
        <dbReference type="ARBA" id="ARBA00023065"/>
    </source>
</evidence>
<evidence type="ECO:0000256" key="5">
    <source>
        <dbReference type="ARBA" id="ARBA00022781"/>
    </source>
</evidence>
<dbReference type="GO" id="GO:0005524">
    <property type="term" value="F:ATP binding"/>
    <property type="evidence" value="ECO:0007669"/>
    <property type="project" value="UniProtKB-UniRule"/>
</dbReference>
<dbReference type="InterPro" id="IPR000131">
    <property type="entry name" value="ATP_synth_F1_gsu"/>
</dbReference>
<keyword evidence="8 10" id="KW-0139">CF(1)</keyword>
<dbReference type="Pfam" id="PF00231">
    <property type="entry name" value="ATP-synt"/>
    <property type="match status" value="1"/>
</dbReference>
<accession>A0A346Y1T3</accession>
<evidence type="ECO:0000256" key="1">
    <source>
        <dbReference type="ARBA" id="ARBA00003456"/>
    </source>
</evidence>
<proteinExistence type="inferred from homology"/>
<evidence type="ECO:0000313" key="12">
    <source>
        <dbReference type="Proteomes" id="UP000264006"/>
    </source>
</evidence>
<dbReference type="Gene3D" id="3.40.1380.10">
    <property type="match status" value="1"/>
</dbReference>
<dbReference type="SUPFAM" id="SSF52943">
    <property type="entry name" value="ATP synthase (F1-ATPase), gamma subunit"/>
    <property type="match status" value="1"/>
</dbReference>
<dbReference type="EMBL" id="CP031165">
    <property type="protein sequence ID" value="AXV08430.1"/>
    <property type="molecule type" value="Genomic_DNA"/>
</dbReference>
<dbReference type="InterPro" id="IPR023632">
    <property type="entry name" value="ATP_synth_F1_gsu_CS"/>
</dbReference>
<dbReference type="PANTHER" id="PTHR11693:SF22">
    <property type="entry name" value="ATP SYNTHASE SUBUNIT GAMMA, MITOCHONDRIAL"/>
    <property type="match status" value="1"/>
</dbReference>
<dbReference type="NCBIfam" id="TIGR01146">
    <property type="entry name" value="ATPsyn_F1gamma"/>
    <property type="match status" value="1"/>
</dbReference>
<evidence type="ECO:0000256" key="9">
    <source>
        <dbReference type="ARBA" id="ARBA00023310"/>
    </source>
</evidence>
<dbReference type="Gene3D" id="1.10.287.80">
    <property type="entry name" value="ATP synthase, gamma subunit, helix hairpin domain"/>
    <property type="match status" value="2"/>
</dbReference>
<dbReference type="PANTHER" id="PTHR11693">
    <property type="entry name" value="ATP SYNTHASE GAMMA CHAIN"/>
    <property type="match status" value="1"/>
</dbReference>
<evidence type="ECO:0000256" key="7">
    <source>
        <dbReference type="ARBA" id="ARBA00023136"/>
    </source>
</evidence>
<dbReference type="Proteomes" id="UP000264006">
    <property type="component" value="Chromosome"/>
</dbReference>
<dbReference type="OrthoDB" id="9812769at2"/>
<dbReference type="AlphaFoldDB" id="A0A346Y1T3"/>
<gene>
    <name evidence="10" type="primary">atpG</name>
    <name evidence="11" type="ORF">DVS28_a3758</name>
</gene>
<dbReference type="HAMAP" id="MF_00815">
    <property type="entry name" value="ATP_synth_gamma_bact"/>
    <property type="match status" value="1"/>
</dbReference>
<dbReference type="GO" id="GO:0005886">
    <property type="term" value="C:plasma membrane"/>
    <property type="evidence" value="ECO:0007669"/>
    <property type="project" value="UniProtKB-SubCell"/>
</dbReference>
<dbReference type="PRINTS" id="PR00126">
    <property type="entry name" value="ATPASEGAMMA"/>
</dbReference>
<comment type="similarity">
    <text evidence="3 10">Belongs to the ATPase gamma chain family.</text>
</comment>
<keyword evidence="6 10" id="KW-0406">Ion transport</keyword>
<keyword evidence="4 10" id="KW-0813">Transport</keyword>
<comment type="subcellular location">
    <subcellularLocation>
        <location evidence="10">Cell membrane</location>
        <topology evidence="10">Peripheral membrane protein</topology>
    </subcellularLocation>
    <subcellularLocation>
        <location evidence="2">Membrane</location>
        <topology evidence="2">Peripheral membrane protein</topology>
    </subcellularLocation>
</comment>
<dbReference type="KEGG" id="euz:DVS28_a3758"/>
<dbReference type="PROSITE" id="PS00153">
    <property type="entry name" value="ATPASE_GAMMA"/>
    <property type="match status" value="1"/>
</dbReference>
<sequence length="294" mass="31740">MPGAAELRALRRRIKSVNSTKKITKAMELIAASRITKARQAVESARPYAEGISRVIRDLAAESTIGQHPILQDRENPTTAAVIVITSDRGLAGAYNTNALRLAERVIEREVAAGLSVQLHTVGKKGDGYFRYRGYTPATTWEGVTDKPTYADAAAVAEPIVQAFIDTDVDRVFLIYTDFKSALTQTPNAVQILPVDRRALEGGEGISPEFMIEPEPEAILDALIPRYVEHQVFAGLLESAASEHASRQRAMKSATDNAGDVLDKLTIEANQARQAAITTEISEIVGGAEALSNG</sequence>
<evidence type="ECO:0000256" key="2">
    <source>
        <dbReference type="ARBA" id="ARBA00004170"/>
    </source>
</evidence>
<comment type="function">
    <text evidence="1 10">Produces ATP from ADP in the presence of a proton gradient across the membrane. The gamma chain is believed to be important in regulating ATPase activity and the flow of protons through the CF(0) complex.</text>
</comment>
<dbReference type="GO" id="GO:0045259">
    <property type="term" value="C:proton-transporting ATP synthase complex"/>
    <property type="evidence" value="ECO:0007669"/>
    <property type="project" value="UniProtKB-KW"/>
</dbReference>
<name>A0A346Y1T3_9ACTN</name>
<reference evidence="11 12" key="1">
    <citation type="submission" date="2018-09" db="EMBL/GenBank/DDBJ databases">
        <title>Complete genome sequence of Euzebya sp. DY32-46 isolated from seawater of Pacific Ocean.</title>
        <authorList>
            <person name="Xu L."/>
            <person name="Wu Y.-H."/>
            <person name="Xu X.-W."/>
        </authorList>
    </citation>
    <scope>NUCLEOTIDE SEQUENCE [LARGE SCALE GENOMIC DNA]</scope>
    <source>
        <strain evidence="11 12">DY32-46</strain>
    </source>
</reference>
<organism evidence="11 12">
    <name type="scientific">Euzebya pacifica</name>
    <dbReference type="NCBI Taxonomy" id="1608957"/>
    <lineage>
        <taxon>Bacteria</taxon>
        <taxon>Bacillati</taxon>
        <taxon>Actinomycetota</taxon>
        <taxon>Nitriliruptoria</taxon>
        <taxon>Euzebyales</taxon>
    </lineage>
</organism>
<evidence type="ECO:0000256" key="8">
    <source>
        <dbReference type="ARBA" id="ARBA00023196"/>
    </source>
</evidence>
<keyword evidence="10" id="KW-1003">Cell membrane</keyword>
<evidence type="ECO:0000256" key="3">
    <source>
        <dbReference type="ARBA" id="ARBA00007681"/>
    </source>
</evidence>
<dbReference type="GO" id="GO:0046933">
    <property type="term" value="F:proton-transporting ATP synthase activity, rotational mechanism"/>
    <property type="evidence" value="ECO:0007669"/>
    <property type="project" value="UniProtKB-UniRule"/>
</dbReference>
<evidence type="ECO:0000256" key="4">
    <source>
        <dbReference type="ARBA" id="ARBA00022448"/>
    </source>
</evidence>
<keyword evidence="12" id="KW-1185">Reference proteome</keyword>
<keyword evidence="5 10" id="KW-0375">Hydrogen ion transport</keyword>
<comment type="subunit">
    <text evidence="10">F-type ATPases have 2 components, CF(1) - the catalytic core - and CF(0) - the membrane proton channel. CF(1) has five subunits: alpha(3), beta(3), gamma(1), delta(1), epsilon(1). CF(0) has three main subunits: a, b and c.</text>
</comment>
<dbReference type="InterPro" id="IPR035968">
    <property type="entry name" value="ATP_synth_F1_ATPase_gsu"/>
</dbReference>
<dbReference type="RefSeq" id="WP_114592774.1">
    <property type="nucleotide sequence ID" value="NZ_CAXIBR010000188.1"/>
</dbReference>
<evidence type="ECO:0000256" key="10">
    <source>
        <dbReference type="HAMAP-Rule" id="MF_00815"/>
    </source>
</evidence>
<keyword evidence="7 10" id="KW-0472">Membrane</keyword>
<keyword evidence="9 10" id="KW-0066">ATP synthesis</keyword>
<protein>
    <recommendedName>
        <fullName evidence="10">ATP synthase gamma chain</fullName>
    </recommendedName>
    <alternativeName>
        <fullName evidence="10">ATP synthase F1 sector gamma subunit</fullName>
    </alternativeName>
    <alternativeName>
        <fullName evidence="10">F-ATPase gamma subunit</fullName>
    </alternativeName>
</protein>
<dbReference type="CDD" id="cd12151">
    <property type="entry name" value="F1-ATPase_gamma"/>
    <property type="match status" value="1"/>
</dbReference>
<evidence type="ECO:0000313" key="11">
    <source>
        <dbReference type="EMBL" id="AXV08430.1"/>
    </source>
</evidence>